<feature type="transmembrane region" description="Helical" evidence="2">
    <location>
        <begin position="23"/>
        <end position="47"/>
    </location>
</feature>
<comment type="caution">
    <text evidence="3">The sequence shown here is derived from an EMBL/GenBank/DDBJ whole genome shotgun (WGS) entry which is preliminary data.</text>
</comment>
<protein>
    <submittedName>
        <fullName evidence="3">Uncharacterized protein</fullName>
    </submittedName>
</protein>
<organism evidence="3 4">
    <name type="scientific">Linum tenue</name>
    <dbReference type="NCBI Taxonomy" id="586396"/>
    <lineage>
        <taxon>Eukaryota</taxon>
        <taxon>Viridiplantae</taxon>
        <taxon>Streptophyta</taxon>
        <taxon>Embryophyta</taxon>
        <taxon>Tracheophyta</taxon>
        <taxon>Spermatophyta</taxon>
        <taxon>Magnoliopsida</taxon>
        <taxon>eudicotyledons</taxon>
        <taxon>Gunneridae</taxon>
        <taxon>Pentapetalae</taxon>
        <taxon>rosids</taxon>
        <taxon>fabids</taxon>
        <taxon>Malpighiales</taxon>
        <taxon>Linaceae</taxon>
        <taxon>Linum</taxon>
    </lineage>
</organism>
<evidence type="ECO:0000256" key="2">
    <source>
        <dbReference type="SAM" id="Phobius"/>
    </source>
</evidence>
<feature type="region of interest" description="Disordered" evidence="1">
    <location>
        <begin position="141"/>
        <end position="164"/>
    </location>
</feature>
<dbReference type="Proteomes" id="UP001154282">
    <property type="component" value="Unassembled WGS sequence"/>
</dbReference>
<keyword evidence="2" id="KW-0812">Transmembrane</keyword>
<keyword evidence="2" id="KW-1133">Transmembrane helix</keyword>
<feature type="compositionally biased region" description="Acidic residues" evidence="1">
    <location>
        <begin position="152"/>
        <end position="164"/>
    </location>
</feature>
<keyword evidence="4" id="KW-1185">Reference proteome</keyword>
<sequence>MVNFLFHPDLIGRDLFNIERFGLVQYVILVSVPLCYAVAAMAHSYVFPAEAYHYVPHSKNGKAIIETAKEEVKLSGSGKEEKKEAFVEKTETRVEAAGTSVTESVQDIVVQGGQHVVKDVVLTINQAMGPVEKGVTKIHEKFHRRSTSSGLETEEESEIEVEKQ</sequence>
<evidence type="ECO:0000256" key="1">
    <source>
        <dbReference type="SAM" id="MobiDB-lite"/>
    </source>
</evidence>
<evidence type="ECO:0000313" key="4">
    <source>
        <dbReference type="Proteomes" id="UP001154282"/>
    </source>
</evidence>
<dbReference type="EMBL" id="CAMGYJ010000007">
    <property type="protein sequence ID" value="CAI0448143.1"/>
    <property type="molecule type" value="Genomic_DNA"/>
</dbReference>
<gene>
    <name evidence="3" type="ORF">LITE_LOCUS29673</name>
</gene>
<keyword evidence="2" id="KW-0472">Membrane</keyword>
<accession>A0AAV0MQ29</accession>
<name>A0AAV0MQ29_9ROSI</name>
<evidence type="ECO:0000313" key="3">
    <source>
        <dbReference type="EMBL" id="CAI0448143.1"/>
    </source>
</evidence>
<reference evidence="3" key="1">
    <citation type="submission" date="2022-08" db="EMBL/GenBank/DDBJ databases">
        <authorList>
            <person name="Gutierrez-Valencia J."/>
        </authorList>
    </citation>
    <scope>NUCLEOTIDE SEQUENCE</scope>
</reference>
<dbReference type="AlphaFoldDB" id="A0AAV0MQ29"/>
<proteinExistence type="predicted"/>